<evidence type="ECO:0000256" key="1">
    <source>
        <dbReference type="SAM" id="MobiDB-lite"/>
    </source>
</evidence>
<proteinExistence type="predicted"/>
<evidence type="ECO:0000313" key="3">
    <source>
        <dbReference type="EMBL" id="MXP33220.1"/>
    </source>
</evidence>
<feature type="region of interest" description="Disordered" evidence="1">
    <location>
        <begin position="1"/>
        <end position="25"/>
    </location>
</feature>
<name>A0A845ASC9_9SPHN</name>
<feature type="compositionally biased region" description="Pro residues" evidence="1">
    <location>
        <begin position="1"/>
        <end position="11"/>
    </location>
</feature>
<organism evidence="3 4">
    <name type="scientific">Parerythrobacter jejuensis</name>
    <dbReference type="NCBI Taxonomy" id="795812"/>
    <lineage>
        <taxon>Bacteria</taxon>
        <taxon>Pseudomonadati</taxon>
        <taxon>Pseudomonadota</taxon>
        <taxon>Alphaproteobacteria</taxon>
        <taxon>Sphingomonadales</taxon>
        <taxon>Erythrobacteraceae</taxon>
        <taxon>Parerythrobacter</taxon>
    </lineage>
</organism>
<dbReference type="Proteomes" id="UP000446786">
    <property type="component" value="Unassembled WGS sequence"/>
</dbReference>
<accession>A0A845ASC9</accession>
<comment type="caution">
    <text evidence="3">The sequence shown here is derived from an EMBL/GenBank/DDBJ whole genome shotgun (WGS) entry which is preliminary data.</text>
</comment>
<dbReference type="EMBL" id="WTYE01000001">
    <property type="protein sequence ID" value="MXP30460.1"/>
    <property type="molecule type" value="Genomic_DNA"/>
</dbReference>
<evidence type="ECO:0000313" key="2">
    <source>
        <dbReference type="EMBL" id="MXP30460.1"/>
    </source>
</evidence>
<dbReference type="AlphaFoldDB" id="A0A845ASC9"/>
<gene>
    <name evidence="2" type="ORF">GRI94_01345</name>
    <name evidence="3" type="ORF">GRI94_15435</name>
</gene>
<keyword evidence="4" id="KW-1185">Reference proteome</keyword>
<dbReference type="OrthoDB" id="5684986at2"/>
<dbReference type="EMBL" id="WTYE01000001">
    <property type="protein sequence ID" value="MXP33220.1"/>
    <property type="molecule type" value="Genomic_DNA"/>
</dbReference>
<sequence>MRASPDRPPSPEVAQETTPLPPSPTRILDQDAALRLRGNGGITLQWIGWEDRGPVDIRQNGGVMILRGMQNAQGGPGKLLVEGRVTEIGPDYFILDGLVSIVDTPDEGRLCRQRRTNWRFAVTQNRKYWRLREFEWCDLLTDYIDIYF</sequence>
<reference evidence="3 4" key="1">
    <citation type="submission" date="2019-12" db="EMBL/GenBank/DDBJ databases">
        <title>Genomic-based taxomic classification of the family Erythrobacteraceae.</title>
        <authorList>
            <person name="Xu L."/>
        </authorList>
    </citation>
    <scope>NUCLEOTIDE SEQUENCE [LARGE SCALE GENOMIC DNA]</scope>
    <source>
        <strain evidence="3 4">JCM 16677</strain>
    </source>
</reference>
<protein>
    <submittedName>
        <fullName evidence="3">Uncharacterized protein</fullName>
    </submittedName>
</protein>
<evidence type="ECO:0000313" key="4">
    <source>
        <dbReference type="Proteomes" id="UP000446786"/>
    </source>
</evidence>